<organism evidence="2 3">
    <name type="scientific">Branchiostoma floridae</name>
    <name type="common">Florida lancelet</name>
    <name type="synonym">Amphioxus</name>
    <dbReference type="NCBI Taxonomy" id="7739"/>
    <lineage>
        <taxon>Eukaryota</taxon>
        <taxon>Metazoa</taxon>
        <taxon>Chordata</taxon>
        <taxon>Cephalochordata</taxon>
        <taxon>Leptocardii</taxon>
        <taxon>Amphioxiformes</taxon>
        <taxon>Branchiostomatidae</taxon>
        <taxon>Branchiostoma</taxon>
    </lineage>
</organism>
<proteinExistence type="predicted"/>
<dbReference type="KEGG" id="bfo:118419810"/>
<gene>
    <name evidence="3" type="primary">LOC118419810</name>
</gene>
<feature type="region of interest" description="Disordered" evidence="1">
    <location>
        <begin position="1"/>
        <end position="119"/>
    </location>
</feature>
<sequence length="267" mass="29171">MMASQESSSSNENITINRSDLAEPNSDENKELTMPKQSSTTKITDDAKLMSPDSGTTLSSLSFNSPENGNTYLKEPVGSGEQRDHSYTERMMGTGGLSPMALLSPPSGRPIKRMSPRSRRHYRSPCCLYPVPGAPYPTMLSTTVPAAFPSSMFDQQDGHLINCPVGELIKLDEDPPNHVQLIELDQKQSDVKTSDQTQELVALFEENGASIQEHKDEISKQSTKSNLQLLEELLGGCEVSPSNVDDVVEGIKAEEGITNKIDVVENN</sequence>
<keyword evidence="2" id="KW-1185">Reference proteome</keyword>
<feature type="compositionally biased region" description="Basic residues" evidence="1">
    <location>
        <begin position="110"/>
        <end position="119"/>
    </location>
</feature>
<dbReference type="AlphaFoldDB" id="A0A9J7LGA0"/>
<feature type="compositionally biased region" description="Low complexity" evidence="1">
    <location>
        <begin position="1"/>
        <end position="13"/>
    </location>
</feature>
<evidence type="ECO:0000256" key="1">
    <source>
        <dbReference type="SAM" id="MobiDB-lite"/>
    </source>
</evidence>
<dbReference type="Proteomes" id="UP000001554">
    <property type="component" value="Chromosome 7"/>
</dbReference>
<accession>A0A9J7LGA0</accession>
<protein>
    <submittedName>
        <fullName evidence="3">Uncharacterized protein LOC118419810</fullName>
    </submittedName>
</protein>
<feature type="compositionally biased region" description="Polar residues" evidence="1">
    <location>
        <begin position="53"/>
        <end position="71"/>
    </location>
</feature>
<reference evidence="2" key="1">
    <citation type="journal article" date="2020" name="Nat. Ecol. Evol.">
        <title>Deeply conserved synteny resolves early events in vertebrate evolution.</title>
        <authorList>
            <person name="Simakov O."/>
            <person name="Marletaz F."/>
            <person name="Yue J.X."/>
            <person name="O'Connell B."/>
            <person name="Jenkins J."/>
            <person name="Brandt A."/>
            <person name="Calef R."/>
            <person name="Tung C.H."/>
            <person name="Huang T.K."/>
            <person name="Schmutz J."/>
            <person name="Satoh N."/>
            <person name="Yu J.K."/>
            <person name="Putnam N.H."/>
            <person name="Green R.E."/>
            <person name="Rokhsar D.S."/>
        </authorList>
    </citation>
    <scope>NUCLEOTIDE SEQUENCE [LARGE SCALE GENOMIC DNA]</scope>
    <source>
        <strain evidence="2">S238N-H82</strain>
    </source>
</reference>
<dbReference type="GeneID" id="118419810"/>
<evidence type="ECO:0000313" key="3">
    <source>
        <dbReference type="RefSeq" id="XP_035682299.1"/>
    </source>
</evidence>
<evidence type="ECO:0000313" key="2">
    <source>
        <dbReference type="Proteomes" id="UP000001554"/>
    </source>
</evidence>
<dbReference type="RefSeq" id="XP_035682299.1">
    <property type="nucleotide sequence ID" value="XM_035826406.1"/>
</dbReference>
<name>A0A9J7LGA0_BRAFL</name>
<reference evidence="3" key="2">
    <citation type="submission" date="2025-08" db="UniProtKB">
        <authorList>
            <consortium name="RefSeq"/>
        </authorList>
    </citation>
    <scope>IDENTIFICATION</scope>
    <source>
        <strain evidence="3">S238N-H82</strain>
        <tissue evidence="3">Testes</tissue>
    </source>
</reference>